<dbReference type="AlphaFoldDB" id="A0A4R1F8N6"/>
<dbReference type="Proteomes" id="UP000294856">
    <property type="component" value="Unassembled WGS sequence"/>
</dbReference>
<feature type="region of interest" description="Disordered" evidence="1">
    <location>
        <begin position="107"/>
        <end position="165"/>
    </location>
</feature>
<sequence>MVGRVTPNSAAIWPTVQRRLPCSAYICRVSATCRGPSLGFWPPVRPWHERRQARRGCVRIVAVAFEVGDEICWWDDGHGRGGEPDDPTAQWFTGTVDSVCRHPAAPASCPHSTHRGRTRSRCGSPSSLLGRSERKLGSGGHSVPRYARAASTRRPTSSPVTASRALNPATASSPYFKLLRVERCCAGSVDGCTAMVRDRTKPGRRRPMRRYRSTHQTIGRWSVSLAVELFSFMPQTVVYRFLHVSVLLVRALSVGFGGACSRRLGDCCSR</sequence>
<protein>
    <submittedName>
        <fullName evidence="2">Uncharacterized protein</fullName>
    </submittedName>
</protein>
<dbReference type="EMBL" id="SMFR01000008">
    <property type="protein sequence ID" value="TCJ89960.1"/>
    <property type="molecule type" value="Genomic_DNA"/>
</dbReference>
<accession>A0A4R1F8N6</accession>
<name>A0A4R1F8N6_9NOCA</name>
<evidence type="ECO:0000256" key="1">
    <source>
        <dbReference type="SAM" id="MobiDB-lite"/>
    </source>
</evidence>
<evidence type="ECO:0000313" key="2">
    <source>
        <dbReference type="EMBL" id="TCJ89960.1"/>
    </source>
</evidence>
<keyword evidence="3" id="KW-1185">Reference proteome</keyword>
<comment type="caution">
    <text evidence="2">The sequence shown here is derived from an EMBL/GenBank/DDBJ whole genome shotgun (WGS) entry which is preliminary data.</text>
</comment>
<gene>
    <name evidence="2" type="ORF">DFR71_6250</name>
</gene>
<organism evidence="2 3">
    <name type="scientific">Nocardia alba</name>
    <dbReference type="NCBI Taxonomy" id="225051"/>
    <lineage>
        <taxon>Bacteria</taxon>
        <taxon>Bacillati</taxon>
        <taxon>Actinomycetota</taxon>
        <taxon>Actinomycetes</taxon>
        <taxon>Mycobacteriales</taxon>
        <taxon>Nocardiaceae</taxon>
        <taxon>Nocardia</taxon>
    </lineage>
</organism>
<reference evidence="2 3" key="1">
    <citation type="submission" date="2019-03" db="EMBL/GenBank/DDBJ databases">
        <title>Genomic Encyclopedia of Type Strains, Phase IV (KMG-IV): sequencing the most valuable type-strain genomes for metagenomic binning, comparative biology and taxonomic classification.</title>
        <authorList>
            <person name="Goeker M."/>
        </authorList>
    </citation>
    <scope>NUCLEOTIDE SEQUENCE [LARGE SCALE GENOMIC DNA]</scope>
    <source>
        <strain evidence="2 3">DSM 44684</strain>
    </source>
</reference>
<proteinExistence type="predicted"/>
<evidence type="ECO:0000313" key="3">
    <source>
        <dbReference type="Proteomes" id="UP000294856"/>
    </source>
</evidence>